<feature type="compositionally biased region" description="Polar residues" evidence="1">
    <location>
        <begin position="223"/>
        <end position="232"/>
    </location>
</feature>
<feature type="compositionally biased region" description="Low complexity" evidence="1">
    <location>
        <begin position="254"/>
        <end position="274"/>
    </location>
</feature>
<dbReference type="OMA" id="AVECNND"/>
<feature type="compositionally biased region" description="Acidic residues" evidence="1">
    <location>
        <begin position="140"/>
        <end position="163"/>
    </location>
</feature>
<feature type="compositionally biased region" description="Basic and acidic residues" evidence="1">
    <location>
        <begin position="1"/>
        <end position="10"/>
    </location>
</feature>
<evidence type="ECO:0000313" key="3">
    <source>
        <dbReference type="Proteomes" id="UP000054561"/>
    </source>
</evidence>
<accession>A0A0D9QCJ5</accession>
<feature type="region of interest" description="Disordered" evidence="1">
    <location>
        <begin position="1"/>
        <end position="281"/>
    </location>
</feature>
<dbReference type="AlphaFoldDB" id="A0A0D9QCJ5"/>
<dbReference type="EMBL" id="KQ030423">
    <property type="protein sequence ID" value="KJP84723.1"/>
    <property type="molecule type" value="Genomic_DNA"/>
</dbReference>
<gene>
    <name evidence="2" type="ORF">AK88_05646</name>
</gene>
<dbReference type="VEuPathDB" id="PlasmoDB:AK88_05646"/>
<dbReference type="GeneID" id="24270960"/>
<feature type="region of interest" description="Disordered" evidence="1">
    <location>
        <begin position="392"/>
        <end position="425"/>
    </location>
</feature>
<feature type="compositionally biased region" description="Polar residues" evidence="1">
    <location>
        <begin position="392"/>
        <end position="406"/>
    </location>
</feature>
<keyword evidence="3" id="KW-1185">Reference proteome</keyword>
<evidence type="ECO:0000313" key="2">
    <source>
        <dbReference type="EMBL" id="KJP84723.1"/>
    </source>
</evidence>
<organism evidence="2 3">
    <name type="scientific">Plasmodium fragile</name>
    <dbReference type="NCBI Taxonomy" id="5857"/>
    <lineage>
        <taxon>Eukaryota</taxon>
        <taxon>Sar</taxon>
        <taxon>Alveolata</taxon>
        <taxon>Apicomplexa</taxon>
        <taxon>Aconoidasida</taxon>
        <taxon>Haemosporida</taxon>
        <taxon>Plasmodiidae</taxon>
        <taxon>Plasmodium</taxon>
        <taxon>Plasmodium (Plasmodium)</taxon>
    </lineage>
</organism>
<sequence length="425" mass="44978">AEGARDKGEQGHGGADGAQNGKGTDTRSASIEKDKNSSHGGGATGSRGTSPDIWDEDLSEKDLWGIGKVPPSGELGDVPDDADLWGIGKASSKVSTTTPSATTNDVSKSSDTAPSEPTSQQSTLEPLDMTNVPKDAYIDKDEEVLPEIEYLENEEPDFVEETDPSSSHDGDDEANANGSALDDATLDKVLEEEQLDDVSDEDDEEHDGGDDEAELHTPAHGGQSDTNESTPSGPSPLDPSKAATQQQTQHNADSSVTHSTPSTPPSASQKPQQPFTDKNAHALLAGNTNNTIDLKKTTQQLTQQILSTIQGDTQFLDTLKDLTKDLKGGGLSLRANASTKAAACTTDSTKDCAAGKNEERLSLRANAVECNKDSTKDSPRARTRRLYFRANSSSHAVECNNDSTKWPSKAVRGKHPQKGGSQRGI</sequence>
<name>A0A0D9QCJ5_PLAFR</name>
<feature type="compositionally biased region" description="Acidic residues" evidence="1">
    <location>
        <begin position="192"/>
        <end position="213"/>
    </location>
</feature>
<proteinExistence type="predicted"/>
<feature type="compositionally biased region" description="Polar residues" evidence="1">
    <location>
        <begin position="92"/>
        <end position="124"/>
    </location>
</feature>
<feature type="compositionally biased region" description="Polar residues" evidence="1">
    <location>
        <begin position="242"/>
        <end position="253"/>
    </location>
</feature>
<reference evidence="2 3" key="1">
    <citation type="submission" date="2014-03" db="EMBL/GenBank/DDBJ databases">
        <title>The Genome Sequence of Plasmodium fragile nilgiri.</title>
        <authorList>
            <consortium name="The Broad Institute Genomics Platform"/>
            <consortium name="The Broad Institute Genome Sequencing Center for Infectious Disease"/>
            <person name="Neafsey D."/>
            <person name="Duraisingh M."/>
            <person name="Young S.K."/>
            <person name="Zeng Q."/>
            <person name="Gargeya S."/>
            <person name="Abouelleil A."/>
            <person name="Alvarado L."/>
            <person name="Chapman S.B."/>
            <person name="Gainer-Dewar J."/>
            <person name="Goldberg J."/>
            <person name="Griggs A."/>
            <person name="Gujja S."/>
            <person name="Hansen M."/>
            <person name="Howarth C."/>
            <person name="Imamovic A."/>
            <person name="Larimer J."/>
            <person name="Pearson M."/>
            <person name="Poon T.W."/>
            <person name="Priest M."/>
            <person name="Roberts A."/>
            <person name="Saif S."/>
            <person name="Shea T."/>
            <person name="Sykes S."/>
            <person name="Wortman J."/>
            <person name="Nusbaum C."/>
            <person name="Birren B."/>
        </authorList>
    </citation>
    <scope>NUCLEOTIDE SEQUENCE [LARGE SCALE GENOMIC DNA]</scope>
    <source>
        <strain evidence="3">nilgiri</strain>
    </source>
</reference>
<evidence type="ECO:0000256" key="1">
    <source>
        <dbReference type="SAM" id="MobiDB-lite"/>
    </source>
</evidence>
<dbReference type="Proteomes" id="UP000054561">
    <property type="component" value="Unassembled WGS sequence"/>
</dbReference>
<protein>
    <submittedName>
        <fullName evidence="2">Uncharacterized protein</fullName>
    </submittedName>
</protein>
<dbReference type="RefSeq" id="XP_012338671.1">
    <property type="nucleotide sequence ID" value="XM_012483248.1"/>
</dbReference>
<feature type="non-terminal residue" evidence="2">
    <location>
        <position position="1"/>
    </location>
</feature>